<accession>A0A1F5RBV5</accession>
<dbReference type="Proteomes" id="UP000177230">
    <property type="component" value="Unassembled WGS sequence"/>
</dbReference>
<reference evidence="1 2" key="1">
    <citation type="journal article" date="2016" name="Nat. Commun.">
        <title>Thousands of microbial genomes shed light on interconnected biogeochemical processes in an aquifer system.</title>
        <authorList>
            <person name="Anantharaman K."/>
            <person name="Brown C.T."/>
            <person name="Hug L.A."/>
            <person name="Sharon I."/>
            <person name="Castelle C.J."/>
            <person name="Probst A.J."/>
            <person name="Thomas B.C."/>
            <person name="Singh A."/>
            <person name="Wilkins M.J."/>
            <person name="Karaoz U."/>
            <person name="Brodie E.L."/>
            <person name="Williams K.H."/>
            <person name="Hubbard S.S."/>
            <person name="Banfield J.F."/>
        </authorList>
    </citation>
    <scope>NUCLEOTIDE SEQUENCE [LARGE SCALE GENOMIC DNA]</scope>
</reference>
<comment type="caution">
    <text evidence="1">The sequence shown here is derived from an EMBL/GenBank/DDBJ whole genome shotgun (WGS) entry which is preliminary data.</text>
</comment>
<name>A0A1F5RBV5_9BACT</name>
<dbReference type="EMBL" id="MFFM01000034">
    <property type="protein sequence ID" value="OGF11940.1"/>
    <property type="molecule type" value="Genomic_DNA"/>
</dbReference>
<gene>
    <name evidence="1" type="ORF">A2024_02820</name>
</gene>
<evidence type="ECO:0000313" key="1">
    <source>
        <dbReference type="EMBL" id="OGF11940.1"/>
    </source>
</evidence>
<dbReference type="AlphaFoldDB" id="A0A1F5RBV5"/>
<organism evidence="1 2">
    <name type="scientific">Candidatus Edwardsbacteria bacterium GWF2_54_11</name>
    <dbReference type="NCBI Taxonomy" id="1817851"/>
    <lineage>
        <taxon>Bacteria</taxon>
        <taxon>Candidatus Edwardsiibacteriota</taxon>
    </lineage>
</organism>
<dbReference type="InterPro" id="IPR043733">
    <property type="entry name" value="DUF5677"/>
</dbReference>
<proteinExistence type="predicted"/>
<protein>
    <submittedName>
        <fullName evidence="1">Uncharacterized protein</fullName>
    </submittedName>
</protein>
<sequence length="282" mass="33163">MIISRPLKNSLNSIMLFLSTQDHIEVLKNLIALGRPKMFMVSPIKYSNEYTSLMVSFLLHNISASESLLTLYNTYSNQWFPTNIGYIIVRTMFETDITAHYITKDPTKRSLQYIQYGAIIDKKQLAMCINLCNSTNNSTKEYMQLMFKERYKNKEEEINNQYNKIKNNYTHNNKNGKKTLYKNWSGKSIHNMAIEVDHKEVYETLYTELSSFTHVDVKLATRFLRVDLKGPYWSNKASENDLGSVFQYADIFLTCFLKLFGKEMTIWDEEEVDNCWNIKKRS</sequence>
<evidence type="ECO:0000313" key="2">
    <source>
        <dbReference type="Proteomes" id="UP000177230"/>
    </source>
</evidence>
<dbReference type="Pfam" id="PF18928">
    <property type="entry name" value="DUF5677"/>
    <property type="match status" value="1"/>
</dbReference>